<keyword evidence="2" id="KW-0812">Transmembrane</keyword>
<feature type="transmembrane region" description="Helical" evidence="2">
    <location>
        <begin position="157"/>
        <end position="177"/>
    </location>
</feature>
<name>A0A6G1IEF7_9PLEO</name>
<sequence length="294" mass="31564">MAMGAANIALMGMRVVVVLIGLAIVGLGAWAKVIIHDMEVRGNVILETVLLRPESQEAWRQLFDAAVNSQLRIWVAIAAGCFISITTLLIILSQKTERMHMSPYLAIPLEFIAMLTMGAAFGATLSLTLKLGTPELVTAPAPDLKSFGMLLPLSKGYAIAAGAGLMLLLMTSMSAIIQTCHRARDSRACSFEPTASALGMGHGYQAELPKKSRGPIPTLYDPNMPLPDVDPQTKGDEEEKGLAAAAADMGRRDSVQIVGSAEDKEISGPLGLQRPEDVAHIRPARPWSEMPKRR</sequence>
<feature type="compositionally biased region" description="Basic and acidic residues" evidence="1">
    <location>
        <begin position="231"/>
        <end position="241"/>
    </location>
</feature>
<gene>
    <name evidence="3" type="ORF">K458DRAFT_410567</name>
</gene>
<dbReference type="Proteomes" id="UP000799291">
    <property type="component" value="Unassembled WGS sequence"/>
</dbReference>
<keyword evidence="2" id="KW-0472">Membrane</keyword>
<evidence type="ECO:0000256" key="2">
    <source>
        <dbReference type="SAM" id="Phobius"/>
    </source>
</evidence>
<dbReference type="AlphaFoldDB" id="A0A6G1IEF7"/>
<dbReference type="EMBL" id="MU005636">
    <property type="protein sequence ID" value="KAF2676353.1"/>
    <property type="molecule type" value="Genomic_DNA"/>
</dbReference>
<feature type="transmembrane region" description="Helical" evidence="2">
    <location>
        <begin position="71"/>
        <end position="92"/>
    </location>
</feature>
<reference evidence="3" key="1">
    <citation type="journal article" date="2020" name="Stud. Mycol.">
        <title>101 Dothideomycetes genomes: a test case for predicting lifestyles and emergence of pathogens.</title>
        <authorList>
            <person name="Haridas S."/>
            <person name="Albert R."/>
            <person name="Binder M."/>
            <person name="Bloem J."/>
            <person name="Labutti K."/>
            <person name="Salamov A."/>
            <person name="Andreopoulos B."/>
            <person name="Baker S."/>
            <person name="Barry K."/>
            <person name="Bills G."/>
            <person name="Bluhm B."/>
            <person name="Cannon C."/>
            <person name="Castanera R."/>
            <person name="Culley D."/>
            <person name="Daum C."/>
            <person name="Ezra D."/>
            <person name="Gonzalez J."/>
            <person name="Henrissat B."/>
            <person name="Kuo A."/>
            <person name="Liang C."/>
            <person name="Lipzen A."/>
            <person name="Lutzoni F."/>
            <person name="Magnuson J."/>
            <person name="Mondo S."/>
            <person name="Nolan M."/>
            <person name="Ohm R."/>
            <person name="Pangilinan J."/>
            <person name="Park H.-J."/>
            <person name="Ramirez L."/>
            <person name="Alfaro M."/>
            <person name="Sun H."/>
            <person name="Tritt A."/>
            <person name="Yoshinaga Y."/>
            <person name="Zwiers L.-H."/>
            <person name="Turgeon B."/>
            <person name="Goodwin S."/>
            <person name="Spatafora J."/>
            <person name="Crous P."/>
            <person name="Grigoriev I."/>
        </authorList>
    </citation>
    <scope>NUCLEOTIDE SEQUENCE</scope>
    <source>
        <strain evidence="3">CBS 122367</strain>
    </source>
</reference>
<feature type="region of interest" description="Disordered" evidence="1">
    <location>
        <begin position="225"/>
        <end position="294"/>
    </location>
</feature>
<evidence type="ECO:0000313" key="3">
    <source>
        <dbReference type="EMBL" id="KAF2676353.1"/>
    </source>
</evidence>
<keyword evidence="4" id="KW-1185">Reference proteome</keyword>
<organism evidence="3 4">
    <name type="scientific">Lentithecium fluviatile CBS 122367</name>
    <dbReference type="NCBI Taxonomy" id="1168545"/>
    <lineage>
        <taxon>Eukaryota</taxon>
        <taxon>Fungi</taxon>
        <taxon>Dikarya</taxon>
        <taxon>Ascomycota</taxon>
        <taxon>Pezizomycotina</taxon>
        <taxon>Dothideomycetes</taxon>
        <taxon>Pleosporomycetidae</taxon>
        <taxon>Pleosporales</taxon>
        <taxon>Massarineae</taxon>
        <taxon>Lentitheciaceae</taxon>
        <taxon>Lentithecium</taxon>
    </lineage>
</organism>
<proteinExistence type="predicted"/>
<dbReference type="OrthoDB" id="3779192at2759"/>
<feature type="transmembrane region" description="Helical" evidence="2">
    <location>
        <begin position="104"/>
        <end position="127"/>
    </location>
</feature>
<keyword evidence="2" id="KW-1133">Transmembrane helix</keyword>
<accession>A0A6G1IEF7</accession>
<evidence type="ECO:0000256" key="1">
    <source>
        <dbReference type="SAM" id="MobiDB-lite"/>
    </source>
</evidence>
<protein>
    <submittedName>
        <fullName evidence="3">Uncharacterized protein</fullName>
    </submittedName>
</protein>
<evidence type="ECO:0000313" key="4">
    <source>
        <dbReference type="Proteomes" id="UP000799291"/>
    </source>
</evidence>